<keyword evidence="5 9" id="KW-0378">Hydrolase</keyword>
<keyword evidence="6 9" id="KW-0720">Serine protease</keyword>
<evidence type="ECO:0000313" key="11">
    <source>
        <dbReference type="EMBL" id="CEK74979.1"/>
    </source>
</evidence>
<evidence type="ECO:0000256" key="1">
    <source>
        <dbReference type="ARBA" id="ARBA00004613"/>
    </source>
</evidence>
<keyword evidence="3 9" id="KW-0645">Protease</keyword>
<evidence type="ECO:0000256" key="5">
    <source>
        <dbReference type="ARBA" id="ARBA00022801"/>
    </source>
</evidence>
<evidence type="ECO:0000256" key="4">
    <source>
        <dbReference type="ARBA" id="ARBA00022729"/>
    </source>
</evidence>
<comment type="subcellular location">
    <subcellularLocation>
        <location evidence="1">Secreted</location>
    </subcellularLocation>
</comment>
<proteinExistence type="predicted"/>
<reference evidence="11" key="1">
    <citation type="submission" date="2014-12" db="EMBL/GenBank/DDBJ databases">
        <title>Insight into the proteome of Arion vulgaris.</title>
        <authorList>
            <person name="Aradska J."/>
            <person name="Bulat T."/>
            <person name="Smidak R."/>
            <person name="Sarate P."/>
            <person name="Gangsoo J."/>
            <person name="Sialana F."/>
            <person name="Bilban M."/>
            <person name="Lubec G."/>
        </authorList>
    </citation>
    <scope>NUCLEOTIDE SEQUENCE</scope>
    <source>
        <tissue evidence="11">Skin</tissue>
    </source>
</reference>
<dbReference type="GO" id="GO:0005576">
    <property type="term" value="C:extracellular region"/>
    <property type="evidence" value="ECO:0007669"/>
    <property type="project" value="UniProtKB-SubCell"/>
</dbReference>
<evidence type="ECO:0000256" key="3">
    <source>
        <dbReference type="ARBA" id="ARBA00022670"/>
    </source>
</evidence>
<dbReference type="InterPro" id="IPR018114">
    <property type="entry name" value="TRYPSIN_HIS"/>
</dbReference>
<feature type="domain" description="Peptidase S1" evidence="10">
    <location>
        <begin position="3"/>
        <end position="248"/>
    </location>
</feature>
<protein>
    <recommendedName>
        <fullName evidence="10">Peptidase S1 domain-containing protein</fullName>
    </recommendedName>
</protein>
<evidence type="ECO:0000256" key="6">
    <source>
        <dbReference type="ARBA" id="ARBA00022825"/>
    </source>
</evidence>
<dbReference type="PROSITE" id="PS00134">
    <property type="entry name" value="TRYPSIN_HIS"/>
    <property type="match status" value="1"/>
</dbReference>
<sequence>FRIIGGTEATTCEFPWMVMIYNQQTESVCGGTILNSTRILTAAHCFFSEDESTGAPVKANANTLIVFSGSSTMPFGVAEPDGLVRRTVLEIITHENFVPATLENDIAILKLTRPIIFDACHKPLCMVDGSKAPQQATNCRTMGWGIASNAVDATAERQLKYVDIPVSTDDACRRIYGNLSSDRTFCAGTNGKDSCQGDSGGPFACLEGDGRYYFYGVVSAGISQNCGTMLGIYTKVYAYQSWISSKTQ</sequence>
<dbReference type="Gene3D" id="2.40.10.10">
    <property type="entry name" value="Trypsin-like serine proteases"/>
    <property type="match status" value="2"/>
</dbReference>
<dbReference type="PRINTS" id="PR00722">
    <property type="entry name" value="CHYMOTRYPSIN"/>
</dbReference>
<keyword evidence="7" id="KW-0865">Zymogen</keyword>
<evidence type="ECO:0000256" key="2">
    <source>
        <dbReference type="ARBA" id="ARBA00022525"/>
    </source>
</evidence>
<dbReference type="PANTHER" id="PTHR24252:SF7">
    <property type="entry name" value="HYALIN"/>
    <property type="match status" value="1"/>
</dbReference>
<dbReference type="FunFam" id="2.40.10.10:FF:000146">
    <property type="entry name" value="Serine protease 53"/>
    <property type="match status" value="1"/>
</dbReference>
<evidence type="ECO:0000256" key="9">
    <source>
        <dbReference type="RuleBase" id="RU363034"/>
    </source>
</evidence>
<name>A0A0B7A251_9EUPU</name>
<dbReference type="PROSITE" id="PS50240">
    <property type="entry name" value="TRYPSIN_DOM"/>
    <property type="match status" value="1"/>
</dbReference>
<evidence type="ECO:0000256" key="7">
    <source>
        <dbReference type="ARBA" id="ARBA00023145"/>
    </source>
</evidence>
<keyword evidence="4" id="KW-0732">Signal</keyword>
<keyword evidence="2" id="KW-0964">Secreted</keyword>
<organism evidence="11">
    <name type="scientific">Arion vulgaris</name>
    <dbReference type="NCBI Taxonomy" id="1028688"/>
    <lineage>
        <taxon>Eukaryota</taxon>
        <taxon>Metazoa</taxon>
        <taxon>Spiralia</taxon>
        <taxon>Lophotrochozoa</taxon>
        <taxon>Mollusca</taxon>
        <taxon>Gastropoda</taxon>
        <taxon>Heterobranchia</taxon>
        <taxon>Euthyneura</taxon>
        <taxon>Panpulmonata</taxon>
        <taxon>Eupulmonata</taxon>
        <taxon>Stylommatophora</taxon>
        <taxon>Helicina</taxon>
        <taxon>Arionoidea</taxon>
        <taxon>Arionidae</taxon>
        <taxon>Arion</taxon>
    </lineage>
</organism>
<dbReference type="SUPFAM" id="SSF50494">
    <property type="entry name" value="Trypsin-like serine proteases"/>
    <property type="match status" value="1"/>
</dbReference>
<dbReference type="SMART" id="SM00020">
    <property type="entry name" value="Tryp_SPc"/>
    <property type="match status" value="1"/>
</dbReference>
<evidence type="ECO:0000259" key="10">
    <source>
        <dbReference type="PROSITE" id="PS50240"/>
    </source>
</evidence>
<dbReference type="InterPro" id="IPR043504">
    <property type="entry name" value="Peptidase_S1_PA_chymotrypsin"/>
</dbReference>
<dbReference type="EMBL" id="HACG01028114">
    <property type="protein sequence ID" value="CEK74979.1"/>
    <property type="molecule type" value="Transcribed_RNA"/>
</dbReference>
<dbReference type="GO" id="GO:0006508">
    <property type="term" value="P:proteolysis"/>
    <property type="evidence" value="ECO:0007669"/>
    <property type="project" value="UniProtKB-KW"/>
</dbReference>
<gene>
    <name evidence="11" type="primary">ORF93426</name>
</gene>
<dbReference type="InterPro" id="IPR033116">
    <property type="entry name" value="TRYPSIN_SER"/>
</dbReference>
<dbReference type="PROSITE" id="PS00135">
    <property type="entry name" value="TRYPSIN_SER"/>
    <property type="match status" value="1"/>
</dbReference>
<dbReference type="InterPro" id="IPR009003">
    <property type="entry name" value="Peptidase_S1_PA"/>
</dbReference>
<keyword evidence="8" id="KW-1015">Disulfide bond</keyword>
<dbReference type="Pfam" id="PF00089">
    <property type="entry name" value="Trypsin"/>
    <property type="match status" value="1"/>
</dbReference>
<accession>A0A0B7A251</accession>
<feature type="non-terminal residue" evidence="11">
    <location>
        <position position="1"/>
    </location>
</feature>
<dbReference type="InterPro" id="IPR001314">
    <property type="entry name" value="Peptidase_S1A"/>
</dbReference>
<evidence type="ECO:0000256" key="8">
    <source>
        <dbReference type="ARBA" id="ARBA00023157"/>
    </source>
</evidence>
<dbReference type="CDD" id="cd00190">
    <property type="entry name" value="Tryp_SPc"/>
    <property type="match status" value="1"/>
</dbReference>
<dbReference type="GO" id="GO:0004252">
    <property type="term" value="F:serine-type endopeptidase activity"/>
    <property type="evidence" value="ECO:0007669"/>
    <property type="project" value="InterPro"/>
</dbReference>
<dbReference type="InterPro" id="IPR001254">
    <property type="entry name" value="Trypsin_dom"/>
</dbReference>
<dbReference type="PANTHER" id="PTHR24252">
    <property type="entry name" value="ACROSIN-RELATED"/>
    <property type="match status" value="1"/>
</dbReference>
<dbReference type="AlphaFoldDB" id="A0A0B7A251"/>